<evidence type="ECO:0000256" key="3">
    <source>
        <dbReference type="ARBA" id="ARBA00023052"/>
    </source>
</evidence>
<evidence type="ECO:0000313" key="5">
    <source>
        <dbReference type="EMBL" id="MDS0294612.1"/>
    </source>
</evidence>
<dbReference type="SUPFAM" id="SSF52518">
    <property type="entry name" value="Thiamin diphosphate-binding fold (THDP-binding)"/>
    <property type="match status" value="1"/>
</dbReference>
<dbReference type="RefSeq" id="WP_310928437.1">
    <property type="nucleotide sequence ID" value="NZ_JAMQOQ010000002.1"/>
</dbReference>
<dbReference type="EMBL" id="JAMQOQ010000002">
    <property type="protein sequence ID" value="MDS0294612.1"/>
    <property type="molecule type" value="Genomic_DNA"/>
</dbReference>
<reference evidence="5 6" key="1">
    <citation type="submission" date="2022-06" db="EMBL/GenBank/DDBJ databases">
        <title>Halogeometricum sp. a new haloarchaeum isolate from saline soil.</title>
        <authorList>
            <person name="Strakova D."/>
            <person name="Galisteo C."/>
            <person name="Sanchez-Porro C."/>
            <person name="Ventosa A."/>
        </authorList>
    </citation>
    <scope>NUCLEOTIDE SEQUENCE [LARGE SCALE GENOMIC DNA]</scope>
    <source>
        <strain evidence="6">S3BR25-2</strain>
    </source>
</reference>
<dbReference type="SUPFAM" id="SSF52922">
    <property type="entry name" value="TK C-terminal domain-like"/>
    <property type="match status" value="1"/>
</dbReference>
<dbReference type="PANTHER" id="PTHR43257">
    <property type="entry name" value="PYRUVATE DEHYDROGENASE E1 COMPONENT BETA SUBUNIT"/>
    <property type="match status" value="1"/>
</dbReference>
<accession>A0ABU2G1F0</accession>
<organism evidence="5 6">
    <name type="scientific">Halogeometricum luteum</name>
    <dbReference type="NCBI Taxonomy" id="2950537"/>
    <lineage>
        <taxon>Archaea</taxon>
        <taxon>Methanobacteriati</taxon>
        <taxon>Methanobacteriota</taxon>
        <taxon>Stenosarchaea group</taxon>
        <taxon>Halobacteria</taxon>
        <taxon>Halobacteriales</taxon>
        <taxon>Haloferacaceae</taxon>
        <taxon>Halogeometricum</taxon>
    </lineage>
</organism>
<evidence type="ECO:0000259" key="4">
    <source>
        <dbReference type="SMART" id="SM00861"/>
    </source>
</evidence>
<evidence type="ECO:0000313" key="6">
    <source>
        <dbReference type="Proteomes" id="UP001254813"/>
    </source>
</evidence>
<dbReference type="Pfam" id="PF02780">
    <property type="entry name" value="Transketolase_C"/>
    <property type="match status" value="1"/>
</dbReference>
<gene>
    <name evidence="5" type="ORF">NDI79_10550</name>
</gene>
<keyword evidence="2" id="KW-0560">Oxidoreductase</keyword>
<dbReference type="Proteomes" id="UP001254813">
    <property type="component" value="Unassembled WGS sequence"/>
</dbReference>
<dbReference type="Pfam" id="PF02779">
    <property type="entry name" value="Transket_pyr"/>
    <property type="match status" value="1"/>
</dbReference>
<dbReference type="Gene3D" id="3.40.50.920">
    <property type="match status" value="1"/>
</dbReference>
<dbReference type="InterPro" id="IPR009014">
    <property type="entry name" value="Transketo_C/PFOR_II"/>
</dbReference>
<dbReference type="InterPro" id="IPR005475">
    <property type="entry name" value="Transketolase-like_Pyr-bd"/>
</dbReference>
<dbReference type="InterPro" id="IPR029061">
    <property type="entry name" value="THDP-binding"/>
</dbReference>
<proteinExistence type="predicted"/>
<comment type="cofactor">
    <cofactor evidence="1">
        <name>thiamine diphosphate</name>
        <dbReference type="ChEBI" id="CHEBI:58937"/>
    </cofactor>
</comment>
<evidence type="ECO:0000256" key="1">
    <source>
        <dbReference type="ARBA" id="ARBA00001964"/>
    </source>
</evidence>
<dbReference type="CDD" id="cd07036">
    <property type="entry name" value="TPP_PYR_E1-PDHc-beta_like"/>
    <property type="match status" value="1"/>
</dbReference>
<sequence>MASDLRLVEAVKATLGEEMARDDSVVLYGEDVGVAGGVFRATDGLLDEFPNRVYDSPLGESGIVGTGVGLAAAGMRPVAEIQFQSFLYQGFAQLQQHAARLRSRSRGGFACPMTIRTPYGGGIHALEHHSESFEAGFAHVPGLKVVIPSSPADGKGLLAASIRDPDPVVFMEPTRLYRSLRESVPDGDHVVPLGEATVAEEGADVTVVAWGSMLQRTLSAVDDVDADVEVVDPRTIYPLDTDTITESVKKTGRCVVVHEAPGTAGFGAEIVSRLTETAFYHLEAPPERVTGYDVPVPMFAREDAYLPDEERIAAGIRRAVEA</sequence>
<dbReference type="SMART" id="SM00861">
    <property type="entry name" value="Transket_pyr"/>
    <property type="match status" value="1"/>
</dbReference>
<keyword evidence="3" id="KW-0786">Thiamine pyrophosphate</keyword>
<dbReference type="InterPro" id="IPR033248">
    <property type="entry name" value="Transketolase_C"/>
</dbReference>
<name>A0ABU2G1F0_9EURY</name>
<protein>
    <submittedName>
        <fullName evidence="5">Alpha-ketoacid dehydrogenase subunit beta</fullName>
    </submittedName>
</protein>
<feature type="domain" description="Transketolase-like pyrimidine-binding" evidence="4">
    <location>
        <begin position="5"/>
        <end position="179"/>
    </location>
</feature>
<dbReference type="PANTHER" id="PTHR43257:SF2">
    <property type="entry name" value="PYRUVATE DEHYDROGENASE E1 COMPONENT SUBUNIT BETA"/>
    <property type="match status" value="1"/>
</dbReference>
<dbReference type="Gene3D" id="3.40.50.970">
    <property type="match status" value="1"/>
</dbReference>
<evidence type="ECO:0000256" key="2">
    <source>
        <dbReference type="ARBA" id="ARBA00023002"/>
    </source>
</evidence>
<comment type="caution">
    <text evidence="5">The sequence shown here is derived from an EMBL/GenBank/DDBJ whole genome shotgun (WGS) entry which is preliminary data.</text>
</comment>
<keyword evidence="6" id="KW-1185">Reference proteome</keyword>